<keyword evidence="1" id="KW-1133">Transmembrane helix</keyword>
<comment type="caution">
    <text evidence="2">The sequence shown here is derived from an EMBL/GenBank/DDBJ whole genome shotgun (WGS) entry which is preliminary data.</text>
</comment>
<dbReference type="Proteomes" id="UP000708148">
    <property type="component" value="Unassembled WGS sequence"/>
</dbReference>
<keyword evidence="3" id="KW-1185">Reference proteome</keyword>
<feature type="transmembrane region" description="Helical" evidence="1">
    <location>
        <begin position="81"/>
        <end position="97"/>
    </location>
</feature>
<keyword evidence="1" id="KW-0812">Transmembrane</keyword>
<dbReference type="AlphaFoldDB" id="A0A8S1J0K0"/>
<dbReference type="EMBL" id="CAJHUC010001089">
    <property type="protein sequence ID" value="CAD7699687.1"/>
    <property type="molecule type" value="Genomic_DNA"/>
</dbReference>
<proteinExistence type="predicted"/>
<gene>
    <name evidence="2" type="ORF">OSTQU699_LOCUS5046</name>
</gene>
<name>A0A8S1J0K0_9CHLO</name>
<reference evidence="2" key="1">
    <citation type="submission" date="2020-12" db="EMBL/GenBank/DDBJ databases">
        <authorList>
            <person name="Iha C."/>
        </authorList>
    </citation>
    <scope>NUCLEOTIDE SEQUENCE</scope>
</reference>
<keyword evidence="1" id="KW-0472">Membrane</keyword>
<evidence type="ECO:0000313" key="3">
    <source>
        <dbReference type="Proteomes" id="UP000708148"/>
    </source>
</evidence>
<evidence type="ECO:0000256" key="1">
    <source>
        <dbReference type="SAM" id="Phobius"/>
    </source>
</evidence>
<evidence type="ECO:0000313" key="2">
    <source>
        <dbReference type="EMBL" id="CAD7699687.1"/>
    </source>
</evidence>
<protein>
    <submittedName>
        <fullName evidence="2">Uncharacterized protein</fullName>
    </submittedName>
</protein>
<accession>A0A8S1J0K0</accession>
<organism evidence="2 3">
    <name type="scientific">Ostreobium quekettii</name>
    <dbReference type="NCBI Taxonomy" id="121088"/>
    <lineage>
        <taxon>Eukaryota</taxon>
        <taxon>Viridiplantae</taxon>
        <taxon>Chlorophyta</taxon>
        <taxon>core chlorophytes</taxon>
        <taxon>Ulvophyceae</taxon>
        <taxon>TCBD clade</taxon>
        <taxon>Bryopsidales</taxon>
        <taxon>Ostreobineae</taxon>
        <taxon>Ostreobiaceae</taxon>
        <taxon>Ostreobium</taxon>
    </lineage>
</organism>
<sequence>MATLIHTALVIATVLIGLAGIGMSAGGLGTLHKECQDLANVDDELCDEEFRSEWWAIIFGTGSLILAVVSSIMGRVSNPRWLLLVVAFVAMSTVDLMDATEKSLVWRDERSGLAGPLEGDLLQVVTQEDDAVKVLTAGLICMSAASWLVIIVATVVAPEEEPAKKDIEGAAAPLA</sequence>
<feature type="transmembrane region" description="Helical" evidence="1">
    <location>
        <begin position="134"/>
        <end position="157"/>
    </location>
</feature>
<feature type="transmembrane region" description="Helical" evidence="1">
    <location>
        <begin position="54"/>
        <end position="74"/>
    </location>
</feature>